<evidence type="ECO:0000313" key="3">
    <source>
        <dbReference type="EMBL" id="MEB3035100.1"/>
    </source>
</evidence>
<comment type="caution">
    <text evidence="3">The sequence shown here is derived from an EMBL/GenBank/DDBJ whole genome shotgun (WGS) entry which is preliminary data.</text>
</comment>
<feature type="region of interest" description="Disordered" evidence="1">
    <location>
        <begin position="1"/>
        <end position="90"/>
    </location>
</feature>
<accession>A0ABU5Y4G9</accession>
<dbReference type="RefSeq" id="WP_329780565.1">
    <property type="nucleotide sequence ID" value="NZ_JAYJJU010000054.1"/>
</dbReference>
<feature type="compositionally biased region" description="Basic and acidic residues" evidence="1">
    <location>
        <begin position="72"/>
        <end position="87"/>
    </location>
</feature>
<dbReference type="PROSITE" id="PS51674">
    <property type="entry name" value="4FE4S_WBL"/>
    <property type="match status" value="1"/>
</dbReference>
<feature type="region of interest" description="Disordered" evidence="1">
    <location>
        <begin position="214"/>
        <end position="246"/>
    </location>
</feature>
<proteinExistence type="predicted"/>
<organism evidence="3 4">
    <name type="scientific">[Mycobacterium] nativiensis</name>
    <dbReference type="NCBI Taxonomy" id="2855503"/>
    <lineage>
        <taxon>Bacteria</taxon>
        <taxon>Bacillati</taxon>
        <taxon>Actinomycetota</taxon>
        <taxon>Actinomycetes</taxon>
        <taxon>Mycobacteriales</taxon>
        <taxon>Mycobacteriaceae</taxon>
        <taxon>Mycolicibacter</taxon>
    </lineage>
</organism>
<evidence type="ECO:0000259" key="2">
    <source>
        <dbReference type="PROSITE" id="PS51674"/>
    </source>
</evidence>
<sequence length="246" mass="26327">MARNKPHPRHVHPALAGQLLIGPRHSRSRHHRRSISVSISGSPAGLKPSNVDTSGRARPHQDDLSSTGIGAKPERRTPCHEDPERWWPEGQLSDPTAITACWSCFFQSRCALKALAIGAQYGIWAGYRLAPGPPLAHSRKQLAIIAGIEQGPVALPRAVKVAAQTAAAASGVREYESAPATAAVDLAAHEQLSTSVARSAPRRLFKPTPGGICQKQGCAGDPPQSSRCSTRRVGPRRRQDRAVLAK</sequence>
<reference evidence="3 4" key="1">
    <citation type="submission" date="2023-12" db="EMBL/GenBank/DDBJ databases">
        <title>Description of new species of Mycobacterium terrae complex isolated from sewage at the Sao Paulo Zoological Park Foundation in Brazil.</title>
        <authorList>
            <person name="Romagnoli C.L."/>
            <person name="Conceicao E.C."/>
            <person name="Machado E."/>
            <person name="Barreto L.B.P.F."/>
            <person name="Sharma A."/>
            <person name="Silva N.M."/>
            <person name="Marques L.E."/>
            <person name="Juliana M.A."/>
            <person name="Lourenco M.C.S."/>
            <person name="Digiampietri L.A."/>
            <person name="Suffys P.N."/>
            <person name="Viana-Niero C."/>
        </authorList>
    </citation>
    <scope>NUCLEOTIDE SEQUENCE [LARGE SCALE GENOMIC DNA]</scope>
    <source>
        <strain evidence="3 4">MYC340</strain>
    </source>
</reference>
<dbReference type="Proteomes" id="UP001298593">
    <property type="component" value="Unassembled WGS sequence"/>
</dbReference>
<feature type="compositionally biased region" description="Basic residues" evidence="1">
    <location>
        <begin position="24"/>
        <end position="34"/>
    </location>
</feature>
<name>A0ABU5Y4G9_9MYCO</name>
<feature type="compositionally biased region" description="Basic residues" evidence="1">
    <location>
        <begin position="229"/>
        <end position="239"/>
    </location>
</feature>
<dbReference type="InterPro" id="IPR034768">
    <property type="entry name" value="4FE4S_WBL"/>
</dbReference>
<gene>
    <name evidence="3" type="ORF">KV113_26535</name>
</gene>
<dbReference type="EMBL" id="JAYJJU010000054">
    <property type="protein sequence ID" value="MEB3035100.1"/>
    <property type="molecule type" value="Genomic_DNA"/>
</dbReference>
<protein>
    <submittedName>
        <fullName evidence="3">WhiB family transcriptional regulator</fullName>
    </submittedName>
</protein>
<keyword evidence="4" id="KW-1185">Reference proteome</keyword>
<feature type="compositionally biased region" description="Basic residues" evidence="1">
    <location>
        <begin position="1"/>
        <end position="12"/>
    </location>
</feature>
<feature type="domain" description="4Fe-4S Wbl-type" evidence="2">
    <location>
        <begin position="78"/>
        <end position="134"/>
    </location>
</feature>
<evidence type="ECO:0000313" key="4">
    <source>
        <dbReference type="Proteomes" id="UP001298593"/>
    </source>
</evidence>
<dbReference type="Pfam" id="PF02467">
    <property type="entry name" value="Whib"/>
    <property type="match status" value="1"/>
</dbReference>
<evidence type="ECO:0000256" key="1">
    <source>
        <dbReference type="SAM" id="MobiDB-lite"/>
    </source>
</evidence>